<protein>
    <submittedName>
        <fullName evidence="1">Uncharacterized protein</fullName>
    </submittedName>
</protein>
<evidence type="ECO:0000313" key="2">
    <source>
        <dbReference type="Proteomes" id="UP000241096"/>
    </source>
</evidence>
<organism evidence="1 2">
    <name type="scientific">Pseudomonas phage ventosus</name>
    <dbReference type="NCBI Taxonomy" id="2048980"/>
    <lineage>
        <taxon>Viruses</taxon>
        <taxon>Duplodnaviria</taxon>
        <taxon>Heunggongvirae</taxon>
        <taxon>Uroviricota</taxon>
        <taxon>Caudoviricetes</taxon>
        <taxon>Vandenendeviridae</taxon>
        <taxon>Gorskivirinae</taxon>
        <taxon>Ventosusvirus</taxon>
        <taxon>Ventosusvirus ventosus</taxon>
    </lineage>
</organism>
<accession>A0A2H4P7S0</accession>
<dbReference type="EMBL" id="MG018930">
    <property type="protein sequence ID" value="ATW58234.1"/>
    <property type="molecule type" value="Genomic_DNA"/>
</dbReference>
<name>A0A2H4P7S0_9CAUD</name>
<proteinExistence type="predicted"/>
<sequence>MVHDRNTMPDVDASLVLILTTPTDVRDMHLNSDQLGINVQASERHIPDAKFES</sequence>
<dbReference type="Proteomes" id="UP000241096">
    <property type="component" value="Segment"/>
</dbReference>
<evidence type="ECO:0000313" key="1">
    <source>
        <dbReference type="EMBL" id="ATW58234.1"/>
    </source>
</evidence>
<reference evidence="1 2" key="1">
    <citation type="submission" date="2017-09" db="EMBL/GenBank/DDBJ databases">
        <authorList>
            <person name="Ehlers B."/>
            <person name="Leendertz F.H."/>
        </authorList>
    </citation>
    <scope>NUCLEOTIDE SEQUENCE [LARGE SCALE GENOMIC DNA]</scope>
</reference>
<keyword evidence="2" id="KW-1185">Reference proteome</keyword>
<gene>
    <name evidence="1" type="ORF">CNR37_00024</name>
</gene>